<dbReference type="Proteomes" id="UP000001017">
    <property type="component" value="Chromosome"/>
</dbReference>
<dbReference type="eggNOG" id="arCOG00691">
    <property type="taxonomic scope" value="Archaea"/>
</dbReference>
<dbReference type="EMBL" id="BA000011">
    <property type="protein sequence ID" value="BAB60081.1"/>
    <property type="molecule type" value="Genomic_DNA"/>
</dbReference>
<dbReference type="KEGG" id="tvo:TVG0965932"/>
<evidence type="ECO:0000313" key="3">
    <source>
        <dbReference type="Proteomes" id="UP000001017"/>
    </source>
</evidence>
<dbReference type="InterPro" id="IPR011059">
    <property type="entry name" value="Metal-dep_hydrolase_composite"/>
</dbReference>
<dbReference type="PhylomeDB" id="Q97A71"/>
<dbReference type="PANTHER" id="PTHR22642">
    <property type="entry name" value="IMIDAZOLONEPROPIONASE"/>
    <property type="match status" value="1"/>
</dbReference>
<dbReference type="InterPro" id="IPR033932">
    <property type="entry name" value="YtcJ-like"/>
</dbReference>
<dbReference type="PANTHER" id="PTHR22642:SF2">
    <property type="entry name" value="PROTEIN LONG AFTER FAR-RED 3"/>
    <property type="match status" value="1"/>
</dbReference>
<reference evidence="2 3" key="2">
    <citation type="journal article" date="2000" name="Proc. Natl. Acad. Sci. U.S.A.">
        <title>Archaeal adaptation to higher temperatures revealed by genomic sequence of Thermoplasma volcanium.</title>
        <authorList>
            <person name="Kawashima T."/>
            <person name="Amano N."/>
            <person name="Koike H."/>
            <person name="Makino S."/>
            <person name="Higuchi S."/>
            <person name="Kawashima-Ohya Y."/>
            <person name="Watanabe K."/>
            <person name="Yamazaki M."/>
            <person name="Kanehori K."/>
            <person name="Kawamoto T."/>
            <person name="Nunoshiba T."/>
            <person name="Yamamoto Y."/>
            <person name="Aramaki H."/>
            <person name="Makino K."/>
            <person name="Suzuki M."/>
        </authorList>
    </citation>
    <scope>NUCLEOTIDE SEQUENCE [LARGE SCALE GENOMIC DNA]</scope>
    <source>
        <strain evidence="3">ATCC 51530 / DSM 4299 / JCM 9571 / NBRC 15438 / GSS1</strain>
    </source>
</reference>
<keyword evidence="3" id="KW-1185">Reference proteome</keyword>
<organism evidence="2 3">
    <name type="scientific">Thermoplasma volcanium (strain ATCC 51530 / DSM 4299 / JCM 9571 / NBRC 15438 / GSS1)</name>
    <dbReference type="NCBI Taxonomy" id="273116"/>
    <lineage>
        <taxon>Archaea</taxon>
        <taxon>Methanobacteriati</taxon>
        <taxon>Thermoplasmatota</taxon>
        <taxon>Thermoplasmata</taxon>
        <taxon>Thermoplasmatales</taxon>
        <taxon>Thermoplasmataceae</taxon>
        <taxon>Thermoplasma</taxon>
    </lineage>
</organism>
<dbReference type="SUPFAM" id="SSF51556">
    <property type="entry name" value="Metallo-dependent hydrolases"/>
    <property type="match status" value="1"/>
</dbReference>
<dbReference type="InterPro" id="IPR013108">
    <property type="entry name" value="Amidohydro_3"/>
</dbReference>
<dbReference type="MEROPS" id="M38.001"/>
<sequence>MISNCTVFGREGSDAIGINEGRIAFIGIDRDLRAKKRIDLSGKIVFPGFIDSHAHLLSTGLEDIRLNLYHTKSKEEVVERIAEYSKGKEKVIAYRWDESMWKPQSSYLTSSDINGIPVPVVAFRRDGHMAVANQKAMDVIGTTRKEGIFKEDDIELLEPLVKPNEAEIRDALNTAANRAISLGIVAVRDMVDISTYNEYKNIKTPLKIYKVLYSDSIFDKFGTSSQNDWGIKAFLDGSLGSRTAAHKGWDASNLKMDESKFENFAKQIWMHNLPLAVHAIGEVAVETAAKVFYRNAGRNRNSIEHFELVDDDVLDYITKTTIISSQPNFLEWAGKGGMYEDRVGGEWLYKNNPFRWMIDRGIHLAFGSDSMPIGPMYGIYYAVNSEYQRQKITLEEAVRCYSEGGSYLLGTEGYMGMLRVGYSADMAVFDEKLLKDLRGIKAAKPEITIINGKIYTN</sequence>
<dbReference type="GO" id="GO:0016810">
    <property type="term" value="F:hydrolase activity, acting on carbon-nitrogen (but not peptide) bonds"/>
    <property type="evidence" value="ECO:0007669"/>
    <property type="project" value="InterPro"/>
</dbReference>
<dbReference type="AlphaFoldDB" id="Q97A71"/>
<dbReference type="STRING" id="273116.gene:9381731"/>
<reference evidence="2 3" key="1">
    <citation type="journal article" date="1999" name="Proc. Jpn. Acad.">
        <title>Determination of the complete genomic DNA sequence of Thermoplasma volvanium GSS1.</title>
        <authorList>
            <person name="Kawashima T."/>
            <person name="Yamamoto Y."/>
            <person name="Aramaki H."/>
            <person name="Nunoshiba T."/>
            <person name="Kawamoto T."/>
            <person name="Watanabe K."/>
            <person name="Yamazaki M."/>
            <person name="Kanehori K."/>
            <person name="Amano N."/>
            <person name="Ohya Y."/>
            <person name="Makino K."/>
            <person name="Suzuki M."/>
        </authorList>
    </citation>
    <scope>NUCLEOTIDE SEQUENCE [LARGE SCALE GENOMIC DNA]</scope>
    <source>
        <strain evidence="3">ATCC 51530 / DSM 4299 / JCM 9571 / NBRC 15438 / GSS1</strain>
    </source>
</reference>
<dbReference type="HOGENOM" id="CLU_009942_3_1_2"/>
<proteinExistence type="predicted"/>
<evidence type="ECO:0000259" key="1">
    <source>
        <dbReference type="Pfam" id="PF07969"/>
    </source>
</evidence>
<dbReference type="PaxDb" id="273116-14325156"/>
<dbReference type="InterPro" id="IPR032466">
    <property type="entry name" value="Metal_Hydrolase"/>
</dbReference>
<dbReference type="Pfam" id="PF07969">
    <property type="entry name" value="Amidohydro_3"/>
    <property type="match status" value="1"/>
</dbReference>
<dbReference type="Gene3D" id="3.20.20.140">
    <property type="entry name" value="Metal-dependent hydrolases"/>
    <property type="match status" value="1"/>
</dbReference>
<dbReference type="Gene3D" id="3.10.310.70">
    <property type="match status" value="1"/>
</dbReference>
<gene>
    <name evidence="2" type="ORF">TVG0965932</name>
</gene>
<name>Q97A71_THEVO</name>
<evidence type="ECO:0000313" key="2">
    <source>
        <dbReference type="EMBL" id="BAB60081.1"/>
    </source>
</evidence>
<accession>Q97A71</accession>
<feature type="domain" description="Amidohydrolase 3" evidence="1">
    <location>
        <begin position="38"/>
        <end position="454"/>
    </location>
</feature>
<protein>
    <recommendedName>
        <fullName evidence="1">Amidohydrolase 3 domain-containing protein</fullName>
    </recommendedName>
</protein>
<dbReference type="SUPFAM" id="SSF51338">
    <property type="entry name" value="Composite domain of metallo-dependent hydrolases"/>
    <property type="match status" value="1"/>
</dbReference>
<dbReference type="DNASU" id="1442020"/>
<dbReference type="Gene3D" id="2.30.40.10">
    <property type="entry name" value="Urease, subunit C, domain 1"/>
    <property type="match status" value="1"/>
</dbReference>
<dbReference type="CDD" id="cd01300">
    <property type="entry name" value="YtcJ_like"/>
    <property type="match status" value="1"/>
</dbReference>